<evidence type="ECO:0000313" key="3">
    <source>
        <dbReference type="EnsemblPlants" id="AUR62024572-RA:cds"/>
    </source>
</evidence>
<sequence>MEVVHWYSVVSVVVVVTAAVGSVYVLWRKNHDHTQPRAAGIGTSDSLLFNTKNNPSSSESSDHYWSSCWSGLHPAYLVVFRLLSLSALAFFLAWDIHHWGPSIFIYYTEWTYSLTMMYFAIGTVISAHGCWLLHKHNNNDTPCLQESPGRGRVDLEDIPTTTSNLNYGKQQTPGFWGYLMQITYQISGGAVILTDIIFWCIIAPASSNTRLGLTLVAISFSKAVNTSGSSLIGTIISAQGCFMSAEKGPATSAGKDKFLKNDSDGNESAAALGSNKGEGSNTLQNHDSNDEAGGVGFLGSLMLIVYQISAGASMLTDLVFWCILVPMMAGKQFELTLLIGFIHSLNAVFLVIDSLLNALPFQWFGFTYFILWSVTYITFQWILHACGFTWWPYPFLELSTPWAPLWYLGMAVIHVPCYAVYIMLVKAKNSIFSKLFPRAFVRSHQWISHHQKAA</sequence>
<reference evidence="3" key="2">
    <citation type="submission" date="2021-03" db="UniProtKB">
        <authorList>
            <consortium name="EnsemblPlants"/>
        </authorList>
    </citation>
    <scope>IDENTIFICATION</scope>
</reference>
<dbReference type="PANTHER" id="PTHR12242:SF38">
    <property type="entry name" value="TRANSMEMBRANE PROTEIN"/>
    <property type="match status" value="1"/>
</dbReference>
<keyword evidence="2" id="KW-0472">Membrane</keyword>
<dbReference type="PANTHER" id="PTHR12242">
    <property type="entry name" value="OS02G0130600 PROTEIN-RELATED"/>
    <property type="match status" value="1"/>
</dbReference>
<feature type="transmembrane region" description="Helical" evidence="2">
    <location>
        <begin position="405"/>
        <end position="424"/>
    </location>
</feature>
<feature type="transmembrane region" description="Helical" evidence="2">
    <location>
        <begin position="6"/>
        <end position="27"/>
    </location>
</feature>
<dbReference type="Gramene" id="AUR62024572-RA">
    <property type="protein sequence ID" value="AUR62024572-RA:cds"/>
    <property type="gene ID" value="AUR62024572"/>
</dbReference>
<accession>A0A803M7A7</accession>
<protein>
    <submittedName>
        <fullName evidence="3">Uncharacterized protein</fullName>
    </submittedName>
</protein>
<dbReference type="OMA" id="HQWISHH"/>
<dbReference type="EnsemblPlants" id="AUR62024572-RA">
    <property type="protein sequence ID" value="AUR62024572-RA:cds"/>
    <property type="gene ID" value="AUR62024572"/>
</dbReference>
<proteinExistence type="predicted"/>
<feature type="transmembrane region" description="Helical" evidence="2">
    <location>
        <begin position="114"/>
        <end position="133"/>
    </location>
</feature>
<reference evidence="3" key="1">
    <citation type="journal article" date="2017" name="Nature">
        <title>The genome of Chenopodium quinoa.</title>
        <authorList>
            <person name="Jarvis D.E."/>
            <person name="Ho Y.S."/>
            <person name="Lightfoot D.J."/>
            <person name="Schmoeckel S.M."/>
            <person name="Li B."/>
            <person name="Borm T.J.A."/>
            <person name="Ohyanagi H."/>
            <person name="Mineta K."/>
            <person name="Michell C.T."/>
            <person name="Saber N."/>
            <person name="Kharbatia N.M."/>
            <person name="Rupper R.R."/>
            <person name="Sharp A.R."/>
            <person name="Dally N."/>
            <person name="Boughton B.A."/>
            <person name="Woo Y.H."/>
            <person name="Gao G."/>
            <person name="Schijlen E.G.W.M."/>
            <person name="Guo X."/>
            <person name="Momin A.A."/>
            <person name="Negrao S."/>
            <person name="Al-Babili S."/>
            <person name="Gehring C."/>
            <person name="Roessner U."/>
            <person name="Jung C."/>
            <person name="Murphy K."/>
            <person name="Arold S.T."/>
            <person name="Gojobori T."/>
            <person name="van der Linden C.G."/>
            <person name="van Loo E.N."/>
            <person name="Jellen E.N."/>
            <person name="Maughan P.J."/>
            <person name="Tester M."/>
        </authorList>
    </citation>
    <scope>NUCLEOTIDE SEQUENCE [LARGE SCALE GENOMIC DNA]</scope>
    <source>
        <strain evidence="3">cv. PI 614886</strain>
    </source>
</reference>
<feature type="transmembrane region" description="Helical" evidence="2">
    <location>
        <begin position="75"/>
        <end position="94"/>
    </location>
</feature>
<evidence type="ECO:0000256" key="1">
    <source>
        <dbReference type="SAM" id="MobiDB-lite"/>
    </source>
</evidence>
<dbReference type="GO" id="GO:0016020">
    <property type="term" value="C:membrane"/>
    <property type="evidence" value="ECO:0007669"/>
    <property type="project" value="TreeGrafter"/>
</dbReference>
<dbReference type="Proteomes" id="UP000596660">
    <property type="component" value="Unplaced"/>
</dbReference>
<feature type="transmembrane region" description="Helical" evidence="2">
    <location>
        <begin position="335"/>
        <end position="356"/>
    </location>
</feature>
<organism evidence="3 4">
    <name type="scientific">Chenopodium quinoa</name>
    <name type="common">Quinoa</name>
    <dbReference type="NCBI Taxonomy" id="63459"/>
    <lineage>
        <taxon>Eukaryota</taxon>
        <taxon>Viridiplantae</taxon>
        <taxon>Streptophyta</taxon>
        <taxon>Embryophyta</taxon>
        <taxon>Tracheophyta</taxon>
        <taxon>Spermatophyta</taxon>
        <taxon>Magnoliopsida</taxon>
        <taxon>eudicotyledons</taxon>
        <taxon>Gunneridae</taxon>
        <taxon>Pentapetalae</taxon>
        <taxon>Caryophyllales</taxon>
        <taxon>Chenopodiaceae</taxon>
        <taxon>Chenopodioideae</taxon>
        <taxon>Atripliceae</taxon>
        <taxon>Chenopodium</taxon>
    </lineage>
</organism>
<keyword evidence="2" id="KW-1133">Transmembrane helix</keyword>
<dbReference type="AlphaFoldDB" id="A0A803M7A7"/>
<keyword evidence="4" id="KW-1185">Reference proteome</keyword>
<evidence type="ECO:0000256" key="2">
    <source>
        <dbReference type="SAM" id="Phobius"/>
    </source>
</evidence>
<evidence type="ECO:0000313" key="4">
    <source>
        <dbReference type="Proteomes" id="UP000596660"/>
    </source>
</evidence>
<feature type="transmembrane region" description="Helical" evidence="2">
    <location>
        <begin position="368"/>
        <end position="393"/>
    </location>
</feature>
<keyword evidence="2" id="KW-0812">Transmembrane</keyword>
<feature type="transmembrane region" description="Helical" evidence="2">
    <location>
        <begin position="303"/>
        <end position="329"/>
    </location>
</feature>
<name>A0A803M7A7_CHEQI</name>
<feature type="region of interest" description="Disordered" evidence="1">
    <location>
        <begin position="265"/>
        <end position="285"/>
    </location>
</feature>